<dbReference type="GO" id="GO:0009103">
    <property type="term" value="P:lipopolysaccharide biosynthetic process"/>
    <property type="evidence" value="ECO:0007669"/>
    <property type="project" value="TreeGrafter"/>
</dbReference>
<gene>
    <name evidence="9" type="ORF">DCC81_18705</name>
</gene>
<keyword evidence="2" id="KW-1003">Cell membrane</keyword>
<comment type="subcellular location">
    <subcellularLocation>
        <location evidence="1">Cell membrane</location>
        <topology evidence="1">Multi-pass membrane protein</topology>
    </subcellularLocation>
</comment>
<dbReference type="GO" id="GO:0071555">
    <property type="term" value="P:cell wall organization"/>
    <property type="evidence" value="ECO:0007669"/>
    <property type="project" value="TreeGrafter"/>
</dbReference>
<dbReference type="AlphaFoldDB" id="A0A2T7BIZ3"/>
<keyword evidence="7" id="KW-0479">Metal-binding</keyword>
<comment type="cofactor">
    <cofactor evidence="7">
        <name>Mg(2+)</name>
        <dbReference type="ChEBI" id="CHEBI:18420"/>
    </cofactor>
</comment>
<feature type="transmembrane region" description="Helical" evidence="8">
    <location>
        <begin position="113"/>
        <end position="130"/>
    </location>
</feature>
<keyword evidence="10" id="KW-1185">Reference proteome</keyword>
<name>A0A2T7BIZ3_9BACT</name>
<dbReference type="GO" id="GO:0046872">
    <property type="term" value="F:metal ion binding"/>
    <property type="evidence" value="ECO:0007669"/>
    <property type="project" value="UniProtKB-KW"/>
</dbReference>
<feature type="binding site" evidence="7">
    <location>
        <position position="131"/>
    </location>
    <ligand>
        <name>Mg(2+)</name>
        <dbReference type="ChEBI" id="CHEBI:18420"/>
    </ligand>
</feature>
<keyword evidence="7" id="KW-0460">Magnesium</keyword>
<reference evidence="9 10" key="1">
    <citation type="submission" date="2018-04" db="EMBL/GenBank/DDBJ databases">
        <title>Chitinophaga fuyangensis sp. nov., isolated from soil in a chemical factory.</title>
        <authorList>
            <person name="Chen K."/>
        </authorList>
    </citation>
    <scope>NUCLEOTIDE SEQUENCE [LARGE SCALE GENOMIC DNA]</scope>
    <source>
        <strain evidence="9 10">LY-1</strain>
    </source>
</reference>
<evidence type="ECO:0000256" key="4">
    <source>
        <dbReference type="ARBA" id="ARBA00022692"/>
    </source>
</evidence>
<evidence type="ECO:0000256" key="5">
    <source>
        <dbReference type="ARBA" id="ARBA00022989"/>
    </source>
</evidence>
<dbReference type="InterPro" id="IPR000715">
    <property type="entry name" value="Glycosyl_transferase_4"/>
</dbReference>
<feature type="binding site" evidence="7">
    <location>
        <position position="192"/>
    </location>
    <ligand>
        <name>Mg(2+)</name>
        <dbReference type="ChEBI" id="CHEBI:18420"/>
    </ligand>
</feature>
<dbReference type="PANTHER" id="PTHR22926:SF3">
    <property type="entry name" value="UNDECAPRENYL-PHOSPHATE ALPHA-N-ACETYLGLUCOSAMINYL 1-PHOSPHATE TRANSFERASE"/>
    <property type="match status" value="1"/>
</dbReference>
<evidence type="ECO:0000256" key="2">
    <source>
        <dbReference type="ARBA" id="ARBA00022475"/>
    </source>
</evidence>
<accession>A0A2T7BIZ3</accession>
<proteinExistence type="predicted"/>
<protein>
    <submittedName>
        <fullName evidence="9">UDP-GlcNAc--UDP-phosphate GlcNAc-1-phosphate transferase</fullName>
    </submittedName>
</protein>
<feature type="transmembrane region" description="Helical" evidence="8">
    <location>
        <begin position="39"/>
        <end position="57"/>
    </location>
</feature>
<dbReference type="GO" id="GO:0005886">
    <property type="term" value="C:plasma membrane"/>
    <property type="evidence" value="ECO:0007669"/>
    <property type="project" value="UniProtKB-SubCell"/>
</dbReference>
<evidence type="ECO:0000256" key="1">
    <source>
        <dbReference type="ARBA" id="ARBA00004651"/>
    </source>
</evidence>
<keyword evidence="5 8" id="KW-1133">Transmembrane helix</keyword>
<keyword evidence="6 8" id="KW-0472">Membrane</keyword>
<feature type="transmembrane region" description="Helical" evidence="8">
    <location>
        <begin position="189"/>
        <end position="210"/>
    </location>
</feature>
<dbReference type="GO" id="GO:0044038">
    <property type="term" value="P:cell wall macromolecule biosynthetic process"/>
    <property type="evidence" value="ECO:0007669"/>
    <property type="project" value="TreeGrafter"/>
</dbReference>
<feature type="transmembrane region" description="Helical" evidence="8">
    <location>
        <begin position="260"/>
        <end position="284"/>
    </location>
</feature>
<feature type="transmembrane region" description="Helical" evidence="8">
    <location>
        <begin position="6"/>
        <end position="27"/>
    </location>
</feature>
<feature type="transmembrane region" description="Helical" evidence="8">
    <location>
        <begin position="166"/>
        <end position="182"/>
    </location>
</feature>
<feature type="transmembrane region" description="Helical" evidence="8">
    <location>
        <begin position="91"/>
        <end position="107"/>
    </location>
</feature>
<feature type="transmembrane region" description="Helical" evidence="8">
    <location>
        <begin position="290"/>
        <end position="307"/>
    </location>
</feature>
<dbReference type="GO" id="GO:0016780">
    <property type="term" value="F:phosphotransferase activity, for other substituted phosphate groups"/>
    <property type="evidence" value="ECO:0007669"/>
    <property type="project" value="InterPro"/>
</dbReference>
<keyword evidence="3 9" id="KW-0808">Transferase</keyword>
<evidence type="ECO:0000256" key="6">
    <source>
        <dbReference type="ARBA" id="ARBA00023136"/>
    </source>
</evidence>
<feature type="transmembrane region" description="Helical" evidence="8">
    <location>
        <begin position="63"/>
        <end position="79"/>
    </location>
</feature>
<evidence type="ECO:0000313" key="10">
    <source>
        <dbReference type="Proteomes" id="UP000244450"/>
    </source>
</evidence>
<dbReference type="EMBL" id="QCYK01000002">
    <property type="protein sequence ID" value="PUZ26256.1"/>
    <property type="molecule type" value="Genomic_DNA"/>
</dbReference>
<evidence type="ECO:0000256" key="8">
    <source>
        <dbReference type="SAM" id="Phobius"/>
    </source>
</evidence>
<organism evidence="9 10">
    <name type="scientific">Chitinophaga parva</name>
    <dbReference type="NCBI Taxonomy" id="2169414"/>
    <lineage>
        <taxon>Bacteria</taxon>
        <taxon>Pseudomonadati</taxon>
        <taxon>Bacteroidota</taxon>
        <taxon>Chitinophagia</taxon>
        <taxon>Chitinophagales</taxon>
        <taxon>Chitinophagaceae</taxon>
        <taxon>Chitinophaga</taxon>
    </lineage>
</organism>
<feature type="transmembrane region" description="Helical" evidence="8">
    <location>
        <begin position="216"/>
        <end position="239"/>
    </location>
</feature>
<keyword evidence="4 8" id="KW-0812">Transmembrane</keyword>
<feature type="transmembrane region" description="Helical" evidence="8">
    <location>
        <begin position="137"/>
        <end position="154"/>
    </location>
</feature>
<dbReference type="OrthoDB" id="9783652at2"/>
<evidence type="ECO:0000313" key="9">
    <source>
        <dbReference type="EMBL" id="PUZ26256.1"/>
    </source>
</evidence>
<evidence type="ECO:0000256" key="7">
    <source>
        <dbReference type="PIRSR" id="PIRSR600715-1"/>
    </source>
</evidence>
<dbReference type="Proteomes" id="UP000244450">
    <property type="component" value="Unassembled WGS sequence"/>
</dbReference>
<dbReference type="Pfam" id="PF00953">
    <property type="entry name" value="Glycos_transf_4"/>
    <property type="match status" value="1"/>
</dbReference>
<dbReference type="PANTHER" id="PTHR22926">
    <property type="entry name" value="PHOSPHO-N-ACETYLMURAMOYL-PENTAPEPTIDE-TRANSFERASE"/>
    <property type="match status" value="1"/>
</dbReference>
<dbReference type="RefSeq" id="WP_108688094.1">
    <property type="nucleotide sequence ID" value="NZ_QCYK01000002.1"/>
</dbReference>
<dbReference type="CDD" id="cd06854">
    <property type="entry name" value="GT_WbpL_WbcO_like"/>
    <property type="match status" value="1"/>
</dbReference>
<sequence>MIYLLLVLVFFGAMLVYFRVADHYSIIDKPNERSSHSRITIRGGGIIFLVAALAALTLHPRDFMLPAFGVLVIGTISFLDDVYTLSNRIRIVFHITAVTLMFLYLGVFTYLPWYMILGLYVLVIGIINAYNFMDGINGITGAYSLVVLGGLQYVNYYRVPFVHPDMLWLPMLACVVFLFFNFRKKAKCFAGDVGSVTIAFWVLTLLLKLILQTGDWSYLLFLAVYGIDAVLTILHRLLLRQNIFKAHRLHFYQILANEKKVPHLVVSSAYAALQALVIVLVISGVLASPLAIWTAVLVPLAACYTLVKPQLMTRGI</sequence>
<evidence type="ECO:0000256" key="3">
    <source>
        <dbReference type="ARBA" id="ARBA00022679"/>
    </source>
</evidence>
<comment type="caution">
    <text evidence="9">The sequence shown here is derived from an EMBL/GenBank/DDBJ whole genome shotgun (WGS) entry which is preliminary data.</text>
</comment>